<proteinExistence type="predicted"/>
<keyword evidence="2" id="KW-1185">Reference proteome</keyword>
<evidence type="ECO:0000313" key="2">
    <source>
        <dbReference type="Proteomes" id="UP001165064"/>
    </source>
</evidence>
<comment type="caution">
    <text evidence="1">The sequence shown here is derived from an EMBL/GenBank/DDBJ whole genome shotgun (WGS) entry which is preliminary data.</text>
</comment>
<organism evidence="1 2">
    <name type="scientific">Ambrosiozyma monospora</name>
    <name type="common">Yeast</name>
    <name type="synonym">Endomycopsis monosporus</name>
    <dbReference type="NCBI Taxonomy" id="43982"/>
    <lineage>
        <taxon>Eukaryota</taxon>
        <taxon>Fungi</taxon>
        <taxon>Dikarya</taxon>
        <taxon>Ascomycota</taxon>
        <taxon>Saccharomycotina</taxon>
        <taxon>Pichiomycetes</taxon>
        <taxon>Pichiales</taxon>
        <taxon>Pichiaceae</taxon>
        <taxon>Ambrosiozyma</taxon>
    </lineage>
</organism>
<evidence type="ECO:0000313" key="1">
    <source>
        <dbReference type="EMBL" id="GMF00908.1"/>
    </source>
</evidence>
<dbReference type="EMBL" id="BSXS01011615">
    <property type="protein sequence ID" value="GMF00908.1"/>
    <property type="molecule type" value="Genomic_DNA"/>
</dbReference>
<protein>
    <submittedName>
        <fullName evidence="1">Unnamed protein product</fullName>
    </submittedName>
</protein>
<name>A0ACB5U3U8_AMBMO</name>
<gene>
    <name evidence="1" type="ORF">Amon02_001111800</name>
</gene>
<dbReference type="Proteomes" id="UP001165064">
    <property type="component" value="Unassembled WGS sequence"/>
</dbReference>
<accession>A0ACB5U3U8</accession>
<sequence>MEFNVVRVEVLQIGNYMADRVRRILQRKDPQPTSYAKMAEFIPGFLDQATGAKELFASIQSLRRIVDPVFYPGPKWISFKAISILATEKYLESFSQAVKTLYVKTVRLDNEASLQFAIPFFINFLNAMFKCTNAKPAAVEHLSNMAKLGCYSLTLGLRTRSVK</sequence>
<reference evidence="1" key="1">
    <citation type="submission" date="2023-04" db="EMBL/GenBank/DDBJ databases">
        <title>Ambrosiozyma monospora NBRC 10751.</title>
        <authorList>
            <person name="Ichikawa N."/>
            <person name="Sato H."/>
            <person name="Tonouchi N."/>
        </authorList>
    </citation>
    <scope>NUCLEOTIDE SEQUENCE</scope>
    <source>
        <strain evidence="1">NBRC 10751</strain>
    </source>
</reference>